<comment type="caution">
    <text evidence="1">The sequence shown here is derived from an EMBL/GenBank/DDBJ whole genome shotgun (WGS) entry which is preliminary data.</text>
</comment>
<accession>A0AAV4XSB9</accession>
<dbReference type="EMBL" id="BPLR01018093">
    <property type="protein sequence ID" value="GIY96840.1"/>
    <property type="molecule type" value="Genomic_DNA"/>
</dbReference>
<evidence type="ECO:0000313" key="1">
    <source>
        <dbReference type="EMBL" id="GIY96840.1"/>
    </source>
</evidence>
<gene>
    <name evidence="1" type="ORF">CEXT_159091</name>
</gene>
<proteinExistence type="predicted"/>
<reference evidence="1 2" key="1">
    <citation type="submission" date="2021-06" db="EMBL/GenBank/DDBJ databases">
        <title>Caerostris extrusa draft genome.</title>
        <authorList>
            <person name="Kono N."/>
            <person name="Arakawa K."/>
        </authorList>
    </citation>
    <scope>NUCLEOTIDE SEQUENCE [LARGE SCALE GENOMIC DNA]</scope>
</reference>
<evidence type="ECO:0000313" key="2">
    <source>
        <dbReference type="Proteomes" id="UP001054945"/>
    </source>
</evidence>
<organism evidence="1 2">
    <name type="scientific">Caerostris extrusa</name>
    <name type="common">Bark spider</name>
    <name type="synonym">Caerostris bankana</name>
    <dbReference type="NCBI Taxonomy" id="172846"/>
    <lineage>
        <taxon>Eukaryota</taxon>
        <taxon>Metazoa</taxon>
        <taxon>Ecdysozoa</taxon>
        <taxon>Arthropoda</taxon>
        <taxon>Chelicerata</taxon>
        <taxon>Arachnida</taxon>
        <taxon>Araneae</taxon>
        <taxon>Araneomorphae</taxon>
        <taxon>Entelegynae</taxon>
        <taxon>Araneoidea</taxon>
        <taxon>Araneidae</taxon>
        <taxon>Caerostris</taxon>
    </lineage>
</organism>
<dbReference type="AlphaFoldDB" id="A0AAV4XSB9"/>
<sequence>MAVHKRKGNGHSGIEQIPPFPEPAVGSLELKVAEFRIYCSLLRYSSNCPIKCERPFDRVGYLGARDSPLLFEEVRPSKWRSTEGKGNGHSGIEQIP</sequence>
<dbReference type="Proteomes" id="UP001054945">
    <property type="component" value="Unassembled WGS sequence"/>
</dbReference>
<name>A0AAV4XSB9_CAEEX</name>
<protein>
    <submittedName>
        <fullName evidence="1">Uncharacterized protein</fullName>
    </submittedName>
</protein>
<keyword evidence="2" id="KW-1185">Reference proteome</keyword>